<dbReference type="CTD" id="733380"/>
<dbReference type="Pfam" id="PF15075">
    <property type="entry name" value="SPMAP1-like"/>
    <property type="match status" value="1"/>
</dbReference>
<dbReference type="PANTHER" id="PTHR34221">
    <property type="entry name" value="HYPOTHETICAL PROTEIN LOC691189"/>
    <property type="match status" value="1"/>
</dbReference>
<evidence type="ECO:0000313" key="1">
    <source>
        <dbReference type="Proteomes" id="UP000186698"/>
    </source>
</evidence>
<dbReference type="PaxDb" id="8355-A0A1L8ES07"/>
<dbReference type="Xenbase" id="XB-GENE-994083">
    <property type="gene designation" value="spmap1.L"/>
</dbReference>
<dbReference type="OrthoDB" id="9935043at2759"/>
<dbReference type="KEGG" id="xla:733380"/>
<dbReference type="AGR" id="Xenbase:XB-GENE-994083"/>
<dbReference type="Bgee" id="733380">
    <property type="expression patterns" value="Expressed in testis"/>
</dbReference>
<dbReference type="OMA" id="QKEFILD"/>
<dbReference type="PANTHER" id="PTHR34221:SF2">
    <property type="entry name" value="RIKEN CDNA 1700001P01 GENE"/>
    <property type="match status" value="1"/>
</dbReference>
<reference evidence="2" key="1">
    <citation type="submission" date="2025-08" db="UniProtKB">
        <authorList>
            <consortium name="RefSeq"/>
        </authorList>
    </citation>
    <scope>IDENTIFICATION</scope>
    <source>
        <strain evidence="2">J_2021</strain>
        <tissue evidence="2">Erythrocytes</tissue>
    </source>
</reference>
<evidence type="ECO:0000313" key="3">
    <source>
        <dbReference type="Xenbase" id="XB-GENE-994083"/>
    </source>
</evidence>
<name>A0A1L8ES07_XENLA</name>
<proteinExistence type="predicted"/>
<dbReference type="GeneID" id="733380"/>
<dbReference type="RefSeq" id="XP_018090228.1">
    <property type="nucleotide sequence ID" value="XM_018234739.2"/>
</dbReference>
<accession>A0A1L8ES07</accession>
<dbReference type="Proteomes" id="UP000186698">
    <property type="component" value="Chromosome 9_10L"/>
</dbReference>
<evidence type="ECO:0000313" key="2">
    <source>
        <dbReference type="RefSeq" id="XP_018090228.1"/>
    </source>
</evidence>
<dbReference type="InterPro" id="IPR028027">
    <property type="entry name" value="SPMAP1"/>
</dbReference>
<organism evidence="1 2">
    <name type="scientific">Xenopus laevis</name>
    <name type="common">African clawed frog</name>
    <dbReference type="NCBI Taxonomy" id="8355"/>
    <lineage>
        <taxon>Eukaryota</taxon>
        <taxon>Metazoa</taxon>
        <taxon>Chordata</taxon>
        <taxon>Craniata</taxon>
        <taxon>Vertebrata</taxon>
        <taxon>Euteleostomi</taxon>
        <taxon>Amphibia</taxon>
        <taxon>Batrachia</taxon>
        <taxon>Anura</taxon>
        <taxon>Pipoidea</taxon>
        <taxon>Pipidae</taxon>
        <taxon>Xenopodinae</taxon>
        <taxon>Xenopus</taxon>
        <taxon>Xenopus</taxon>
    </lineage>
</organism>
<dbReference type="AlphaFoldDB" id="A0A1L8ES07"/>
<sequence length="244" mass="27544">MLYGSNVCIRCHPPPTMALAVNCNPVTRTQQTIILARAMEQVQRQKGKLKAADKSRVQRRVDQEEKKLGSLHGTSIQYSQATDHSLETFDLVKFVNKEKKRRTAREKGFILDGIAVRTLTGEERSPKLWAGIPPYNAQRDPHAAAYFESPNVRNLLRRTGQSNGGTSLNGRIVDKYYIRGDGALYVNLRNCSGAGHCQMHYIGHNAPSWLPMLGYNGHYGYRRNLPTLRQTPSAFREITPFPLH</sequence>
<gene>
    <name evidence="3" type="primary">spmap1.L</name>
    <name evidence="2" type="synonym">c17orf98.L</name>
    <name evidence="3" type="synonym">c9_10h17orf98.L</name>
</gene>
<protein>
    <submittedName>
        <fullName evidence="2">Uncharacterized protein C17orf98</fullName>
    </submittedName>
</protein>
<keyword evidence="1" id="KW-1185">Reference proteome</keyword>